<dbReference type="InterPro" id="IPR027417">
    <property type="entry name" value="P-loop_NTPase"/>
</dbReference>
<proteinExistence type="predicted"/>
<evidence type="ECO:0008006" key="3">
    <source>
        <dbReference type="Google" id="ProtNLM"/>
    </source>
</evidence>
<evidence type="ECO:0000313" key="2">
    <source>
        <dbReference type="Proteomes" id="UP001595379"/>
    </source>
</evidence>
<dbReference type="RefSeq" id="WP_343165517.1">
    <property type="nucleotide sequence ID" value="NZ_JBHRSV010000006.1"/>
</dbReference>
<organism evidence="1 2">
    <name type="scientific">Hyphobacterium vulgare</name>
    <dbReference type="NCBI Taxonomy" id="1736751"/>
    <lineage>
        <taxon>Bacteria</taxon>
        <taxon>Pseudomonadati</taxon>
        <taxon>Pseudomonadota</taxon>
        <taxon>Alphaproteobacteria</taxon>
        <taxon>Maricaulales</taxon>
        <taxon>Maricaulaceae</taxon>
        <taxon>Hyphobacterium</taxon>
    </lineage>
</organism>
<protein>
    <recommendedName>
        <fullName evidence="3">Sulfotransferase family protein</fullName>
    </recommendedName>
</protein>
<evidence type="ECO:0000313" key="1">
    <source>
        <dbReference type="EMBL" id="MFC2925687.1"/>
    </source>
</evidence>
<comment type="caution">
    <text evidence="1">The sequence shown here is derived from an EMBL/GenBank/DDBJ whole genome shotgun (WGS) entry which is preliminary data.</text>
</comment>
<accession>A0ABV6ZWA8</accession>
<sequence>MYERSEPLDILTPAADEPASGVLVFGAPRGGTSMVAGVLRIIGMDMGARQGRGNNEDLDIQAARGNIAYLGDVNHPDYAAALERMRPVIAARAAEGRPWGWKDPHGALYARDVLETLPSPRLISVFRDPAAAAARIHMLTGQLVAEALNDVLWLYGKAQELIARPPAPLAMASYEKALVRPERFIEQLAFFCHLEPSAEQIREAVAFISPERGHGDPHSPGWPREGAL</sequence>
<reference evidence="2" key="1">
    <citation type="journal article" date="2019" name="Int. J. Syst. Evol. Microbiol.">
        <title>The Global Catalogue of Microorganisms (GCM) 10K type strain sequencing project: providing services to taxonomists for standard genome sequencing and annotation.</title>
        <authorList>
            <consortium name="The Broad Institute Genomics Platform"/>
            <consortium name="The Broad Institute Genome Sequencing Center for Infectious Disease"/>
            <person name="Wu L."/>
            <person name="Ma J."/>
        </authorList>
    </citation>
    <scope>NUCLEOTIDE SEQUENCE [LARGE SCALE GENOMIC DNA]</scope>
    <source>
        <strain evidence="2">KCTC 52487</strain>
    </source>
</reference>
<dbReference type="SUPFAM" id="SSF52540">
    <property type="entry name" value="P-loop containing nucleoside triphosphate hydrolases"/>
    <property type="match status" value="1"/>
</dbReference>
<keyword evidence="2" id="KW-1185">Reference proteome</keyword>
<name>A0ABV6ZWA8_9PROT</name>
<dbReference type="EMBL" id="JBHRSV010000006">
    <property type="protein sequence ID" value="MFC2925687.1"/>
    <property type="molecule type" value="Genomic_DNA"/>
</dbReference>
<gene>
    <name evidence="1" type="ORF">ACFOOR_06180</name>
</gene>
<dbReference type="Proteomes" id="UP001595379">
    <property type="component" value="Unassembled WGS sequence"/>
</dbReference>
<dbReference type="Gene3D" id="3.40.50.300">
    <property type="entry name" value="P-loop containing nucleotide triphosphate hydrolases"/>
    <property type="match status" value="1"/>
</dbReference>